<dbReference type="OrthoDB" id="330180at2157"/>
<evidence type="ECO:0000256" key="1">
    <source>
        <dbReference type="SAM" id="Phobius"/>
    </source>
</evidence>
<dbReference type="EMBL" id="AOJO01000020">
    <property type="protein sequence ID" value="ELZ58970.1"/>
    <property type="molecule type" value="Genomic_DNA"/>
</dbReference>
<reference evidence="2 3" key="1">
    <citation type="journal article" date="2014" name="PLoS Genet.">
        <title>Phylogenetically driven sequencing of extremely halophilic archaea reveals strategies for static and dynamic osmo-response.</title>
        <authorList>
            <person name="Becker E.A."/>
            <person name="Seitzer P.M."/>
            <person name="Tritt A."/>
            <person name="Larsen D."/>
            <person name="Krusor M."/>
            <person name="Yao A.I."/>
            <person name="Wu D."/>
            <person name="Madern D."/>
            <person name="Eisen J.A."/>
            <person name="Darling A.E."/>
            <person name="Facciotti M.T."/>
        </authorList>
    </citation>
    <scope>NUCLEOTIDE SEQUENCE [LARGE SCALE GENOMIC DNA]</scope>
    <source>
        <strain evidence="2 3">ATCC 700873</strain>
    </source>
</reference>
<name>M0FGB4_9EURY</name>
<dbReference type="PATRIC" id="fig|1227481.4.peg.901"/>
<gene>
    <name evidence="2" type="ORF">C467_04610</name>
</gene>
<dbReference type="GeneID" id="72712777"/>
<dbReference type="STRING" id="1227481.C467_04610"/>
<dbReference type="Proteomes" id="UP000011689">
    <property type="component" value="Unassembled WGS sequence"/>
</dbReference>
<comment type="caution">
    <text evidence="2">The sequence shown here is derived from an EMBL/GenBank/DDBJ whole genome shotgun (WGS) entry which is preliminary data.</text>
</comment>
<evidence type="ECO:0008006" key="4">
    <source>
        <dbReference type="Google" id="ProtNLM"/>
    </source>
</evidence>
<sequence length="106" mass="11300">MALAATLLYAFPIGLCLLLAWAIRYRGAVGLIAGYDGDLSPEREAALARDTALVLVAAAAGVGVLAIDSRTDAVPRPDLLTTLAVVVPTAWLLWKWNVREPRSTSR</sequence>
<protein>
    <recommendedName>
        <fullName evidence="4">DUF3784 domain-containing protein</fullName>
    </recommendedName>
</protein>
<organism evidence="2 3">
    <name type="scientific">Halorubrum hochstenium ATCC 700873</name>
    <dbReference type="NCBI Taxonomy" id="1227481"/>
    <lineage>
        <taxon>Archaea</taxon>
        <taxon>Methanobacteriati</taxon>
        <taxon>Methanobacteriota</taxon>
        <taxon>Stenosarchaea group</taxon>
        <taxon>Halobacteria</taxon>
        <taxon>Halobacteriales</taxon>
        <taxon>Haloferacaceae</taxon>
        <taxon>Halorubrum</taxon>
    </lineage>
</organism>
<feature type="transmembrane region" description="Helical" evidence="1">
    <location>
        <begin position="46"/>
        <end position="67"/>
    </location>
</feature>
<keyword evidence="3" id="KW-1185">Reference proteome</keyword>
<accession>M0FGB4</accession>
<keyword evidence="1" id="KW-1133">Transmembrane helix</keyword>
<dbReference type="RefSeq" id="WP_008582251.1">
    <property type="nucleotide sequence ID" value="NZ_AOJO01000020.1"/>
</dbReference>
<evidence type="ECO:0000313" key="3">
    <source>
        <dbReference type="Proteomes" id="UP000011689"/>
    </source>
</evidence>
<keyword evidence="1" id="KW-0472">Membrane</keyword>
<dbReference type="AlphaFoldDB" id="M0FGB4"/>
<evidence type="ECO:0000313" key="2">
    <source>
        <dbReference type="EMBL" id="ELZ58970.1"/>
    </source>
</evidence>
<proteinExistence type="predicted"/>
<keyword evidence="1" id="KW-0812">Transmembrane</keyword>